<evidence type="ECO:0000313" key="5">
    <source>
        <dbReference type="EMBL" id="KAJ6047316.1"/>
    </source>
</evidence>
<name>A0AAD6NAD8_PENCN</name>
<reference evidence="5" key="2">
    <citation type="submission" date="2023-01" db="EMBL/GenBank/DDBJ databases">
        <authorList>
            <person name="Petersen C."/>
        </authorList>
    </citation>
    <scope>NUCLEOTIDE SEQUENCE</scope>
    <source>
        <strain evidence="5">IBT 15450</strain>
    </source>
</reference>
<dbReference type="InterPro" id="IPR036259">
    <property type="entry name" value="MFS_trans_sf"/>
</dbReference>
<evidence type="ECO:0000256" key="2">
    <source>
        <dbReference type="ARBA" id="ARBA00022692"/>
    </source>
</evidence>
<reference evidence="5" key="1">
    <citation type="journal article" date="2023" name="IMA Fungus">
        <title>Comparative genomic study of the Penicillium genus elucidates a diverse pangenome and 15 lateral gene transfer events.</title>
        <authorList>
            <person name="Petersen C."/>
            <person name="Sorensen T."/>
            <person name="Nielsen M.R."/>
            <person name="Sondergaard T.E."/>
            <person name="Sorensen J.L."/>
            <person name="Fitzpatrick D.A."/>
            <person name="Frisvad J.C."/>
            <person name="Nielsen K.L."/>
        </authorList>
    </citation>
    <scope>NUCLEOTIDE SEQUENCE</scope>
    <source>
        <strain evidence="5">IBT 15450</strain>
    </source>
</reference>
<evidence type="ECO:0000313" key="6">
    <source>
        <dbReference type="Proteomes" id="UP001219568"/>
    </source>
</evidence>
<keyword evidence="2" id="KW-0812">Transmembrane</keyword>
<dbReference type="Proteomes" id="UP001219568">
    <property type="component" value="Unassembled WGS sequence"/>
</dbReference>
<dbReference type="EMBL" id="JAQJZL010000003">
    <property type="protein sequence ID" value="KAJ6047316.1"/>
    <property type="molecule type" value="Genomic_DNA"/>
</dbReference>
<dbReference type="PANTHER" id="PTHR48022:SF77">
    <property type="entry name" value="MAJOR FACILITATOR SUPERFAMILY (MFS) PROFILE DOMAIN-CONTAINING PROTEIN"/>
    <property type="match status" value="1"/>
</dbReference>
<keyword evidence="4" id="KW-0472">Membrane</keyword>
<keyword evidence="6" id="KW-1185">Reference proteome</keyword>
<protein>
    <submittedName>
        <fullName evidence="5">MFS alpha-glucoside</fullName>
    </submittedName>
</protein>
<dbReference type="InterPro" id="IPR050360">
    <property type="entry name" value="MFS_Sugar_Transporters"/>
</dbReference>
<gene>
    <name evidence="5" type="ORF">N7460_003463</name>
</gene>
<dbReference type="Pfam" id="PF00083">
    <property type="entry name" value="Sugar_tr"/>
    <property type="match status" value="1"/>
</dbReference>
<accession>A0AAD6NAD8</accession>
<dbReference type="PANTHER" id="PTHR48022">
    <property type="entry name" value="PLASTIDIC GLUCOSE TRANSPORTER 4"/>
    <property type="match status" value="1"/>
</dbReference>
<proteinExistence type="predicted"/>
<evidence type="ECO:0000256" key="4">
    <source>
        <dbReference type="ARBA" id="ARBA00023136"/>
    </source>
</evidence>
<keyword evidence="3" id="KW-1133">Transmembrane helix</keyword>
<dbReference type="InterPro" id="IPR005828">
    <property type="entry name" value="MFS_sugar_transport-like"/>
</dbReference>
<evidence type="ECO:0000256" key="1">
    <source>
        <dbReference type="ARBA" id="ARBA00004141"/>
    </source>
</evidence>
<sequence length="168" mass="18213">METKTPHAKEDDQVAHIESISAGPMGRYETLAPWETMKFKLCTAYVFVAAFAAATDGYQTGLNAGILVNPGFVKQFATEKTSKGKDALAADIMAGWGTILPGSVRELLGSVARQCLCRVLVSEREHLLVAKMLAGIGLGCLQCTLPMHIAEVARTRIRGIVLMTYNLW</sequence>
<dbReference type="Gene3D" id="1.20.1250.20">
    <property type="entry name" value="MFS general substrate transporter like domains"/>
    <property type="match status" value="1"/>
</dbReference>
<dbReference type="AlphaFoldDB" id="A0AAD6NAD8"/>
<comment type="caution">
    <text evidence="5">The sequence shown here is derived from an EMBL/GenBank/DDBJ whole genome shotgun (WGS) entry which is preliminary data.</text>
</comment>
<organism evidence="5 6">
    <name type="scientific">Penicillium canescens</name>
    <dbReference type="NCBI Taxonomy" id="5083"/>
    <lineage>
        <taxon>Eukaryota</taxon>
        <taxon>Fungi</taxon>
        <taxon>Dikarya</taxon>
        <taxon>Ascomycota</taxon>
        <taxon>Pezizomycotina</taxon>
        <taxon>Eurotiomycetes</taxon>
        <taxon>Eurotiomycetidae</taxon>
        <taxon>Eurotiales</taxon>
        <taxon>Aspergillaceae</taxon>
        <taxon>Penicillium</taxon>
    </lineage>
</organism>
<dbReference type="GO" id="GO:0016020">
    <property type="term" value="C:membrane"/>
    <property type="evidence" value="ECO:0007669"/>
    <property type="project" value="UniProtKB-SubCell"/>
</dbReference>
<dbReference type="GO" id="GO:0005351">
    <property type="term" value="F:carbohydrate:proton symporter activity"/>
    <property type="evidence" value="ECO:0007669"/>
    <property type="project" value="TreeGrafter"/>
</dbReference>
<evidence type="ECO:0000256" key="3">
    <source>
        <dbReference type="ARBA" id="ARBA00022989"/>
    </source>
</evidence>
<comment type="subcellular location">
    <subcellularLocation>
        <location evidence="1">Membrane</location>
        <topology evidence="1">Multi-pass membrane protein</topology>
    </subcellularLocation>
</comment>